<sequence>ARLREDARERLRLKFGGSAGMGSMGSSPQPAANDGYDIGGYAGGAVGFAGGMLGGAVGFLKSNVLENEQLRSTLSGTVGSVGQLAGGMLGSIRQSAADGETWSSLKRNATFEEGSALRGNVGWAASTVGGAWTNARSGIGEAFGDGDTGCNGAPQAPRCSQGHSLR</sequence>
<dbReference type="EMBL" id="CAJNNW010029211">
    <property type="protein sequence ID" value="CAE8699475.1"/>
    <property type="molecule type" value="Genomic_DNA"/>
</dbReference>
<comment type="caution">
    <text evidence="1">The sequence shown here is derived from an EMBL/GenBank/DDBJ whole genome shotgun (WGS) entry which is preliminary data.</text>
</comment>
<proteinExistence type="predicted"/>
<accession>A0A813KFU2</accession>
<feature type="non-terminal residue" evidence="1">
    <location>
        <position position="166"/>
    </location>
</feature>
<dbReference type="AlphaFoldDB" id="A0A813KFU2"/>
<protein>
    <submittedName>
        <fullName evidence="1">Uncharacterized protein</fullName>
    </submittedName>
</protein>
<evidence type="ECO:0000313" key="2">
    <source>
        <dbReference type="Proteomes" id="UP000626109"/>
    </source>
</evidence>
<feature type="non-terminal residue" evidence="1">
    <location>
        <position position="1"/>
    </location>
</feature>
<dbReference type="Proteomes" id="UP000626109">
    <property type="component" value="Unassembled WGS sequence"/>
</dbReference>
<reference evidence="1" key="1">
    <citation type="submission" date="2021-02" db="EMBL/GenBank/DDBJ databases">
        <authorList>
            <person name="Dougan E. K."/>
            <person name="Rhodes N."/>
            <person name="Thang M."/>
            <person name="Chan C."/>
        </authorList>
    </citation>
    <scope>NUCLEOTIDE SEQUENCE</scope>
</reference>
<evidence type="ECO:0000313" key="1">
    <source>
        <dbReference type="EMBL" id="CAE8699475.1"/>
    </source>
</evidence>
<name>A0A813KFU2_POLGL</name>
<organism evidence="1 2">
    <name type="scientific">Polarella glacialis</name>
    <name type="common">Dinoflagellate</name>
    <dbReference type="NCBI Taxonomy" id="89957"/>
    <lineage>
        <taxon>Eukaryota</taxon>
        <taxon>Sar</taxon>
        <taxon>Alveolata</taxon>
        <taxon>Dinophyceae</taxon>
        <taxon>Suessiales</taxon>
        <taxon>Suessiaceae</taxon>
        <taxon>Polarella</taxon>
    </lineage>
</organism>
<gene>
    <name evidence="1" type="ORF">PGLA2088_LOCUS31176</name>
</gene>